<evidence type="ECO:0000259" key="7">
    <source>
        <dbReference type="PROSITE" id="PS50983"/>
    </source>
</evidence>
<dbReference type="GO" id="GO:1901678">
    <property type="term" value="P:iron coordination entity transport"/>
    <property type="evidence" value="ECO:0007669"/>
    <property type="project" value="UniProtKB-ARBA"/>
</dbReference>
<evidence type="ECO:0000256" key="4">
    <source>
        <dbReference type="ARBA" id="ARBA00022729"/>
    </source>
</evidence>
<dbReference type="EMBL" id="JANIPJ010000036">
    <property type="protein sequence ID" value="MCR2807892.1"/>
    <property type="molecule type" value="Genomic_DNA"/>
</dbReference>
<evidence type="ECO:0000256" key="1">
    <source>
        <dbReference type="ARBA" id="ARBA00004196"/>
    </source>
</evidence>
<comment type="similarity">
    <text evidence="2">Belongs to the bacterial solute-binding protein 8 family.</text>
</comment>
<reference evidence="8" key="1">
    <citation type="submission" date="2022-08" db="EMBL/GenBank/DDBJ databases">
        <title>The genomic sequence of strain Paenibacillus sp. SCIV0701.</title>
        <authorList>
            <person name="Zhao H."/>
        </authorList>
    </citation>
    <scope>NUCLEOTIDE SEQUENCE</scope>
    <source>
        <strain evidence="8">SCIV0701</strain>
    </source>
</reference>
<feature type="compositionally biased region" description="Polar residues" evidence="6">
    <location>
        <begin position="15"/>
        <end position="26"/>
    </location>
</feature>
<gene>
    <name evidence="8" type="ORF">NQZ67_28855</name>
</gene>
<evidence type="ECO:0000256" key="5">
    <source>
        <dbReference type="SAM" id="Coils"/>
    </source>
</evidence>
<evidence type="ECO:0000313" key="8">
    <source>
        <dbReference type="EMBL" id="MCR2807892.1"/>
    </source>
</evidence>
<organism evidence="8 9">
    <name type="scientific">Paenibacillus soyae</name>
    <dbReference type="NCBI Taxonomy" id="2969249"/>
    <lineage>
        <taxon>Bacteria</taxon>
        <taxon>Bacillati</taxon>
        <taxon>Bacillota</taxon>
        <taxon>Bacilli</taxon>
        <taxon>Bacillales</taxon>
        <taxon>Paenibacillaceae</taxon>
        <taxon>Paenibacillus</taxon>
    </lineage>
</organism>
<keyword evidence="3" id="KW-0813">Transport</keyword>
<accession>A0A9X2SE68</accession>
<sequence>MTACGGNNNGEPANAEQSAPANTDQNAAADGEAKEGEEAPAADEAAGTRKITYLDQEYEIPAKVERIVIAGAVEAMEDSIVLDVQPVGAISFSGAFPPLFESVTANAESIGEKTEPNFEKILSLKPDVILGSTKFPAETTEKLQAIAPTILYSHISTNWEANLKLLGELSGKTAEADAEIAKYKADLDAAKLELSDKLKDKKVAAVRIRGGKMYLYPANVFFNPILYGDLGLAVPAEVEAAKSQEELSVEKFAEMNPDYLFIQFSEDENKDTPNTLEELQANPIMKSTNAVKNGKSFVNVVDPLAQGGTAYSKIEFLKAAVEQLKQ</sequence>
<dbReference type="Proteomes" id="UP001141950">
    <property type="component" value="Unassembled WGS sequence"/>
</dbReference>
<protein>
    <submittedName>
        <fullName evidence="8">ABC transporter substrate-binding protein</fullName>
    </submittedName>
</protein>
<comment type="subcellular location">
    <subcellularLocation>
        <location evidence="1">Cell envelope</location>
    </subcellularLocation>
</comment>
<dbReference type="InterPro" id="IPR051313">
    <property type="entry name" value="Bact_iron-sidero_bind"/>
</dbReference>
<dbReference type="SUPFAM" id="SSF53807">
    <property type="entry name" value="Helical backbone' metal receptor"/>
    <property type="match status" value="1"/>
</dbReference>
<proteinExistence type="inferred from homology"/>
<dbReference type="RefSeq" id="WP_257452823.1">
    <property type="nucleotide sequence ID" value="NZ_JANIPJ010000036.1"/>
</dbReference>
<evidence type="ECO:0000256" key="2">
    <source>
        <dbReference type="ARBA" id="ARBA00008814"/>
    </source>
</evidence>
<keyword evidence="4" id="KW-0732">Signal</keyword>
<feature type="compositionally biased region" description="Low complexity" evidence="6">
    <location>
        <begin position="1"/>
        <end position="10"/>
    </location>
</feature>
<dbReference type="InterPro" id="IPR002491">
    <property type="entry name" value="ABC_transptr_periplasmic_BD"/>
</dbReference>
<feature type="region of interest" description="Disordered" evidence="6">
    <location>
        <begin position="1"/>
        <end position="48"/>
    </location>
</feature>
<dbReference type="Gene3D" id="3.40.50.1980">
    <property type="entry name" value="Nitrogenase molybdenum iron protein domain"/>
    <property type="match status" value="2"/>
</dbReference>
<dbReference type="GO" id="GO:0030288">
    <property type="term" value="C:outer membrane-bounded periplasmic space"/>
    <property type="evidence" value="ECO:0007669"/>
    <property type="project" value="TreeGrafter"/>
</dbReference>
<evidence type="ECO:0000313" key="9">
    <source>
        <dbReference type="Proteomes" id="UP001141950"/>
    </source>
</evidence>
<dbReference type="PROSITE" id="PS50983">
    <property type="entry name" value="FE_B12_PBP"/>
    <property type="match status" value="1"/>
</dbReference>
<evidence type="ECO:0000256" key="3">
    <source>
        <dbReference type="ARBA" id="ARBA00022448"/>
    </source>
</evidence>
<keyword evidence="5" id="KW-0175">Coiled coil</keyword>
<keyword evidence="9" id="KW-1185">Reference proteome</keyword>
<evidence type="ECO:0000256" key="6">
    <source>
        <dbReference type="SAM" id="MobiDB-lite"/>
    </source>
</evidence>
<dbReference type="PANTHER" id="PTHR30532:SF10">
    <property type="entry name" value="IRON-UPTAKE SYSTEM-BINDING PROTEIN"/>
    <property type="match status" value="1"/>
</dbReference>
<dbReference type="PANTHER" id="PTHR30532">
    <property type="entry name" value="IRON III DICITRATE-BINDING PERIPLASMIC PROTEIN"/>
    <property type="match status" value="1"/>
</dbReference>
<dbReference type="Pfam" id="PF01497">
    <property type="entry name" value="Peripla_BP_2"/>
    <property type="match status" value="1"/>
</dbReference>
<feature type="domain" description="Fe/B12 periplasmic-binding" evidence="7">
    <location>
        <begin position="67"/>
        <end position="326"/>
    </location>
</feature>
<dbReference type="AlphaFoldDB" id="A0A9X2SE68"/>
<name>A0A9X2SE68_9BACL</name>
<feature type="coiled-coil region" evidence="5">
    <location>
        <begin position="173"/>
        <end position="200"/>
    </location>
</feature>
<comment type="caution">
    <text evidence="8">The sequence shown here is derived from an EMBL/GenBank/DDBJ whole genome shotgun (WGS) entry which is preliminary data.</text>
</comment>